<feature type="compositionally biased region" description="Basic and acidic residues" evidence="1">
    <location>
        <begin position="1"/>
        <end position="22"/>
    </location>
</feature>
<sequence>MSKKNKDVRREDNPKVAEKVIGDGETTFEDEPEITDSDPKIGPDEAVDESNDESEDAMQSDFDVECKPDDEHSEPGNEPNAERDDDKLKAKVEREPDDDVHKAISPE</sequence>
<comment type="caution">
    <text evidence="2">The sequence shown here is derived from an EMBL/GenBank/DDBJ whole genome shotgun (WGS) entry which is preliminary data.</text>
</comment>
<organism evidence="2">
    <name type="scientific">marine sediment metagenome</name>
    <dbReference type="NCBI Taxonomy" id="412755"/>
    <lineage>
        <taxon>unclassified sequences</taxon>
        <taxon>metagenomes</taxon>
        <taxon>ecological metagenomes</taxon>
    </lineage>
</organism>
<reference evidence="2" key="1">
    <citation type="journal article" date="2015" name="Nature">
        <title>Complex archaea that bridge the gap between prokaryotes and eukaryotes.</title>
        <authorList>
            <person name="Spang A."/>
            <person name="Saw J.H."/>
            <person name="Jorgensen S.L."/>
            <person name="Zaremba-Niedzwiedzka K."/>
            <person name="Martijn J."/>
            <person name="Lind A.E."/>
            <person name="van Eijk R."/>
            <person name="Schleper C."/>
            <person name="Guy L."/>
            <person name="Ettema T.J."/>
        </authorList>
    </citation>
    <scope>NUCLEOTIDE SEQUENCE</scope>
</reference>
<evidence type="ECO:0000313" key="2">
    <source>
        <dbReference type="EMBL" id="KKL70004.1"/>
    </source>
</evidence>
<gene>
    <name evidence="2" type="ORF">LCGC14_2109230</name>
</gene>
<dbReference type="AlphaFoldDB" id="A0A0F9E7N8"/>
<feature type="compositionally biased region" description="Acidic residues" evidence="1">
    <location>
        <begin position="26"/>
        <end position="36"/>
    </location>
</feature>
<evidence type="ECO:0000256" key="1">
    <source>
        <dbReference type="SAM" id="MobiDB-lite"/>
    </source>
</evidence>
<feature type="compositionally biased region" description="Basic and acidic residues" evidence="1">
    <location>
        <begin position="64"/>
        <end position="107"/>
    </location>
</feature>
<protein>
    <submittedName>
        <fullName evidence="2">Uncharacterized protein</fullName>
    </submittedName>
</protein>
<feature type="compositionally biased region" description="Acidic residues" evidence="1">
    <location>
        <begin position="45"/>
        <end position="58"/>
    </location>
</feature>
<feature type="non-terminal residue" evidence="2">
    <location>
        <position position="107"/>
    </location>
</feature>
<feature type="region of interest" description="Disordered" evidence="1">
    <location>
        <begin position="1"/>
        <end position="107"/>
    </location>
</feature>
<proteinExistence type="predicted"/>
<name>A0A0F9E7N8_9ZZZZ</name>
<accession>A0A0F9E7N8</accession>
<dbReference type="EMBL" id="LAZR01026025">
    <property type="protein sequence ID" value="KKL70004.1"/>
    <property type="molecule type" value="Genomic_DNA"/>
</dbReference>